<feature type="transmembrane region" description="Helical" evidence="1">
    <location>
        <begin position="59"/>
        <end position="80"/>
    </location>
</feature>
<reference evidence="2" key="1">
    <citation type="submission" date="2019-06" db="EMBL/GenBank/DDBJ databases">
        <title>Complete genome sequence of Aeromonas hydrophila bacteriophage PS1.</title>
        <authorList>
            <person name="Rai S."/>
            <person name="Tyagi A."/>
            <person name="Kumar N."/>
            <person name="Singh N."/>
        </authorList>
    </citation>
    <scope>NUCLEOTIDE SEQUENCE [LARGE SCALE GENOMIC DNA]</scope>
</reference>
<feature type="transmembrane region" description="Helical" evidence="1">
    <location>
        <begin position="29"/>
        <end position="52"/>
    </location>
</feature>
<keyword evidence="3" id="KW-1185">Reference proteome</keyword>
<keyword evidence="1" id="KW-0472">Membrane</keyword>
<evidence type="ECO:0000256" key="1">
    <source>
        <dbReference type="SAM" id="Phobius"/>
    </source>
</evidence>
<evidence type="ECO:0000313" key="3">
    <source>
        <dbReference type="Proteomes" id="UP000317703"/>
    </source>
</evidence>
<feature type="transmembrane region" description="Helical" evidence="1">
    <location>
        <begin position="136"/>
        <end position="157"/>
    </location>
</feature>
<dbReference type="Proteomes" id="UP000317703">
    <property type="component" value="Segment"/>
</dbReference>
<sequence length="219" mass="23846">MTVNNNKEITDKNDPAYYDWIPAVLRSTAGFNSCMTVAVTSIIFIMTIYHGVIENQKGWFNGVQMVLMLCGPALLGWHFVNAKSILATVLSVDEGQHETSSSDKPLKIPGGATLVTDNDVAIERELFGLSTVLMRAIAGCISVHAICFVSIVFTITIRQAVMEGKTLPSDIEVLISVLPPIITSWSFMRVSNTLAVIIAGGGKFAQFREKLAEVIKPNK</sequence>
<keyword evidence="1" id="KW-1133">Transmembrane helix</keyword>
<organism evidence="2 3">
    <name type="scientific">Aeromonas phage PS1</name>
    <dbReference type="NCBI Taxonomy" id="2591406"/>
    <lineage>
        <taxon>Viruses</taxon>
        <taxon>Duplodnaviria</taxon>
        <taxon>Heunggongvirae</taxon>
        <taxon>Uroviricota</taxon>
        <taxon>Caudoviricetes</taxon>
        <taxon>Chimalliviridae</taxon>
        <taxon>Ferozepurvirus</taxon>
        <taxon>Ferozepurvirus PS1</taxon>
    </lineage>
</organism>
<proteinExistence type="predicted"/>
<gene>
    <name evidence="2" type="ORF">PS1_0128</name>
</gene>
<protein>
    <submittedName>
        <fullName evidence="2">Uncharacterized protein</fullName>
    </submittedName>
</protein>
<name>A0A514TV34_9CAUD</name>
<keyword evidence="1" id="KW-0812">Transmembrane</keyword>
<accession>A0A514TV34</accession>
<evidence type="ECO:0000313" key="2">
    <source>
        <dbReference type="EMBL" id="QDJ96887.1"/>
    </source>
</evidence>
<dbReference type="EMBL" id="MN032614">
    <property type="protein sequence ID" value="QDJ96887.1"/>
    <property type="molecule type" value="Genomic_DNA"/>
</dbReference>